<reference evidence="6" key="3">
    <citation type="journal article" date="2014" name="Nature">
        <title>Elephant shark genome provides unique insights into gnathostome evolution.</title>
        <authorList>
            <consortium name="International Elephant Shark Genome Sequencing Consortium"/>
            <person name="Venkatesh B."/>
            <person name="Lee A.P."/>
            <person name="Ravi V."/>
            <person name="Maurya A.K."/>
            <person name="Lian M.M."/>
            <person name="Swann J.B."/>
            <person name="Ohta Y."/>
            <person name="Flajnik M.F."/>
            <person name="Sutoh Y."/>
            <person name="Kasahara M."/>
            <person name="Hoon S."/>
            <person name="Gangu V."/>
            <person name="Roy S.W."/>
            <person name="Irimia M."/>
            <person name="Korzh V."/>
            <person name="Kondrychyn I."/>
            <person name="Lim Z.W."/>
            <person name="Tay B.H."/>
            <person name="Tohari S."/>
            <person name="Kong K.W."/>
            <person name="Ho S."/>
            <person name="Lorente-Galdos B."/>
            <person name="Quilez J."/>
            <person name="Marques-Bonet T."/>
            <person name="Raney B.J."/>
            <person name="Ingham P.W."/>
            <person name="Tay A."/>
            <person name="Hillier L.W."/>
            <person name="Minx P."/>
            <person name="Boehm T."/>
            <person name="Wilson R.K."/>
            <person name="Brenner S."/>
            <person name="Warren W.C."/>
        </authorList>
    </citation>
    <scope>NUCLEOTIDE SEQUENCE [LARGE SCALE GENOMIC DNA]</scope>
</reference>
<feature type="compositionally biased region" description="Polar residues" evidence="4">
    <location>
        <begin position="321"/>
        <end position="335"/>
    </location>
</feature>
<feature type="region of interest" description="Disordered" evidence="4">
    <location>
        <begin position="908"/>
        <end position="974"/>
    </location>
</feature>
<feature type="compositionally biased region" description="Low complexity" evidence="4">
    <location>
        <begin position="500"/>
        <end position="510"/>
    </location>
</feature>
<evidence type="ECO:0000313" key="6">
    <source>
        <dbReference type="Proteomes" id="UP000314986"/>
    </source>
</evidence>
<feature type="region of interest" description="Disordered" evidence="4">
    <location>
        <begin position="321"/>
        <end position="344"/>
    </location>
</feature>
<keyword evidence="6" id="KW-1185">Reference proteome</keyword>
<dbReference type="InterPro" id="IPR029627">
    <property type="entry name" value="CCSER"/>
</dbReference>
<feature type="compositionally biased region" description="Low complexity" evidence="4">
    <location>
        <begin position="42"/>
        <end position="51"/>
    </location>
</feature>
<feature type="region of interest" description="Disordered" evidence="4">
    <location>
        <begin position="1034"/>
        <end position="1089"/>
    </location>
</feature>
<dbReference type="GO" id="GO:0015630">
    <property type="term" value="C:microtubule cytoskeleton"/>
    <property type="evidence" value="ECO:0007669"/>
    <property type="project" value="TreeGrafter"/>
</dbReference>
<evidence type="ECO:0000313" key="5">
    <source>
        <dbReference type="Ensembl" id="ENSCMIP00000002709.1"/>
    </source>
</evidence>
<evidence type="ECO:0008006" key="7">
    <source>
        <dbReference type="Google" id="ProtNLM"/>
    </source>
</evidence>
<feature type="region of interest" description="Disordered" evidence="4">
    <location>
        <begin position="482"/>
        <end position="514"/>
    </location>
</feature>
<comment type="similarity">
    <text evidence="1">Belongs to the CCSER family.</text>
</comment>
<dbReference type="STRING" id="7868.ENSCMIP00000002709"/>
<evidence type="ECO:0000256" key="3">
    <source>
        <dbReference type="SAM" id="Coils"/>
    </source>
</evidence>
<evidence type="ECO:0000256" key="2">
    <source>
        <dbReference type="ARBA" id="ARBA00023054"/>
    </source>
</evidence>
<dbReference type="GO" id="GO:0001578">
    <property type="term" value="P:microtubule bundle formation"/>
    <property type="evidence" value="ECO:0007669"/>
    <property type="project" value="TreeGrafter"/>
</dbReference>
<feature type="compositionally biased region" description="Polar residues" evidence="4">
    <location>
        <begin position="482"/>
        <end position="494"/>
    </location>
</feature>
<proteinExistence type="inferred from homology"/>
<reference evidence="6" key="1">
    <citation type="journal article" date="2006" name="Science">
        <title>Ancient noncoding elements conserved in the human genome.</title>
        <authorList>
            <person name="Venkatesh B."/>
            <person name="Kirkness E.F."/>
            <person name="Loh Y.H."/>
            <person name="Halpern A.L."/>
            <person name="Lee A.P."/>
            <person name="Johnson J."/>
            <person name="Dandona N."/>
            <person name="Viswanathan L.D."/>
            <person name="Tay A."/>
            <person name="Venter J.C."/>
            <person name="Strausberg R.L."/>
            <person name="Brenner S."/>
        </authorList>
    </citation>
    <scope>NUCLEOTIDE SEQUENCE [LARGE SCALE GENOMIC DNA]</scope>
</reference>
<keyword evidence="2 3" id="KW-0175">Coiled coil</keyword>
<dbReference type="PANTHER" id="PTHR22461:SF2">
    <property type="entry name" value="SERINE-RICH COILED-COIL DOMAIN-CONTAINING PROTEIN 2"/>
    <property type="match status" value="1"/>
</dbReference>
<feature type="region of interest" description="Disordered" evidence="4">
    <location>
        <begin position="1"/>
        <end position="59"/>
    </location>
</feature>
<reference evidence="5" key="4">
    <citation type="submission" date="2025-08" db="UniProtKB">
        <authorList>
            <consortium name="Ensembl"/>
        </authorList>
    </citation>
    <scope>IDENTIFICATION</scope>
</reference>
<dbReference type="Ensembl" id="ENSCMIT00000002802.1">
    <property type="protein sequence ID" value="ENSCMIP00000002709.1"/>
    <property type="gene ID" value="ENSCMIG00000001617.1"/>
</dbReference>
<dbReference type="GO" id="GO:0008017">
    <property type="term" value="F:microtubule binding"/>
    <property type="evidence" value="ECO:0007669"/>
    <property type="project" value="TreeGrafter"/>
</dbReference>
<dbReference type="Proteomes" id="UP000314986">
    <property type="component" value="Unassembled WGS sequence"/>
</dbReference>
<evidence type="ECO:0000256" key="4">
    <source>
        <dbReference type="SAM" id="MobiDB-lite"/>
    </source>
</evidence>
<name>A0A4W3GXV3_CALMI</name>
<feature type="coiled-coil region" evidence="3">
    <location>
        <begin position="713"/>
        <end position="743"/>
    </location>
</feature>
<organism evidence="5 6">
    <name type="scientific">Callorhinchus milii</name>
    <name type="common">Ghost shark</name>
    <dbReference type="NCBI Taxonomy" id="7868"/>
    <lineage>
        <taxon>Eukaryota</taxon>
        <taxon>Metazoa</taxon>
        <taxon>Chordata</taxon>
        <taxon>Craniata</taxon>
        <taxon>Vertebrata</taxon>
        <taxon>Chondrichthyes</taxon>
        <taxon>Holocephali</taxon>
        <taxon>Chimaeriformes</taxon>
        <taxon>Callorhinchidae</taxon>
        <taxon>Callorhinchus</taxon>
    </lineage>
</organism>
<dbReference type="GeneTree" id="ENSGT00940000153912"/>
<dbReference type="PANTHER" id="PTHR22461">
    <property type="entry name" value="SERINE-RICH COILED-COIL DOMAIN-CONTAINING PROTEIN 2-RELATED"/>
    <property type="match status" value="1"/>
</dbReference>
<dbReference type="AlphaFoldDB" id="A0A4W3GXV3"/>
<accession>A0A4W3GXV3</accession>
<protein>
    <recommendedName>
        <fullName evidence="7">Serine-rich coiled-coil domain-containing protein 2</fullName>
    </recommendedName>
</protein>
<evidence type="ECO:0000256" key="1">
    <source>
        <dbReference type="ARBA" id="ARBA00010949"/>
    </source>
</evidence>
<reference evidence="6" key="2">
    <citation type="journal article" date="2007" name="PLoS Biol.">
        <title>Survey sequencing and comparative analysis of the elephant shark (Callorhinchus milii) genome.</title>
        <authorList>
            <person name="Venkatesh B."/>
            <person name="Kirkness E.F."/>
            <person name="Loh Y.H."/>
            <person name="Halpern A.L."/>
            <person name="Lee A.P."/>
            <person name="Johnson J."/>
            <person name="Dandona N."/>
            <person name="Viswanathan L.D."/>
            <person name="Tay A."/>
            <person name="Venter J.C."/>
            <person name="Strausberg R.L."/>
            <person name="Brenner S."/>
        </authorList>
    </citation>
    <scope>NUCLEOTIDE SEQUENCE [LARGE SCALE GENOMIC DNA]</scope>
</reference>
<sequence>MEEKAQSKLCSGSRLPKFGGGGTKLTSLPQPVPNGTCVHTVSTSNSSKPSSKQNGIGRASAFSFNWKMSGKTKLDERETEDSSSSFPNKTANVDFVEVEKNSKDVKDHTNLGFKSKSTAASKGLKQKQIVSYVEGSKNLVADLNHYAKGKGKIPGKSITPSNSKSHSLGHFYKRTIVKAPEKRETFSGSSSSRDSLTQSTESLKNLADENIVRSQSFSYSMPSNSSISVGIPRSLSFSKAADVSGTCLQQQIRKSLPLKPKVLSYGNVRGTDSSSTGELAFQDTSNRSCLKAPSSAFKRPQLPSCSTSLFSTSSSAYKTTRSSLIKPSRLPSSGRGNPISGTIEEIPGISKFENASTHENGNNENTTDHQLAIVNTTDEKSLPEESESSSKKDIDDLVVLTSLTGSRSNQNNKSEPFLHSGIGEIADSGDSISIEISDNLQKPNEFITSEGADETLVCGNTDTEWLETSLSDQCKDLENFQTTGSSNDLVSQDDNCPLGSSSELSPSSSSAGTYLWDEEGMEPIGTVEQCGSLESSELNSLDILNNLDSCDLDEDDLMLDIDLPEDFPCKMEACDSMTHLDRSERGSRNQGFWRKRYPCWSGQEHYHHGNNELQRSPVGQESTVSNFEWHGSSNYFRASNSHPRAHQPGAVQENTVMLDVMTLRHMVHDCTSVKTQILKLKRLLQQNDDGTPIHDLIPVISPTQEPSEAMDPAEKTEELLNEIKELQEEMKRKDEMITQLQQKLSIKCNCQKESHDIKGVAASCVDKTTQTAHKGTHPPVLQPSSHILSSRDIHAEKVAKTVHIEDPSRCTEQASYENCQTNQNAKVTDSPQMDSDKLSFLLTTQLKIEDSDDKLPKSKVHNTARQSLNILPNFSSKEHGPNQASLQQICIAGPLEFAEETINKDYQPKFSFKPCQPSKDLNFTSQNRSSRLQSPSSLKARKNAAPVTQTGPLPTKCPVQPTGHAPKEKGHQSQLKIPLNLSNQNNEQKRTSKLPPSLYLSLLKTKTAESSIESGSPIREIQHAEATGHQNEPHFQFLPINKPQKPQSSRNDRPGKQRESQIEKIATSIRYSRLPKPKMHVSKPSNYSF</sequence>
<reference evidence="5" key="5">
    <citation type="submission" date="2025-09" db="UniProtKB">
        <authorList>
            <consortium name="Ensembl"/>
        </authorList>
    </citation>
    <scope>IDENTIFICATION</scope>
</reference>
<dbReference type="InParanoid" id="A0A4W3GXV3"/>
<feature type="compositionally biased region" description="Basic and acidic residues" evidence="4">
    <location>
        <begin position="1050"/>
        <end position="1062"/>
    </location>
</feature>
<feature type="compositionally biased region" description="Polar residues" evidence="4">
    <location>
        <begin position="919"/>
        <end position="937"/>
    </location>
</feature>